<dbReference type="InterPro" id="IPR013948">
    <property type="entry name" value="DNA_replication_reg_Sld3_C"/>
</dbReference>
<keyword evidence="4" id="KW-1185">Reference proteome</keyword>
<dbReference type="FunFam" id="1.20.58.2130:FF:000001">
    <property type="entry name" value="Uncharacterized protein"/>
    <property type="match status" value="1"/>
</dbReference>
<sequence length="925" mass="101473">MASRASIGVLGATLPDPFRDQEIDNPVLKKRKLSHETSDWSKQTISIRAHAESLSDEPYVLEPIALVPRCRLPFSWLENSLTSSAIQSGSLFVADIPVLEDDSRTELAVLAVRLVSDGGLYVVERVKRGIYALSKLARGVEEGDVVVAMKGWSYSWMGQAPRRTSAVKGGNEWWVMAQIEDPVIDPHFAAKRAKFDVSVVFGVTEVVSKGMRVQDISPMDSAESRAQSLAPHASLERGSSSDANTLAALEESQDRSGLMSTGVESTRAESLQSPQELLDNLREQYLQALYISNTSVAYFAKGPLARCRAAFQSPDPASAQPVALIEFYREAILTAKKMDHKYRETLPSALKDAVLAISDDESTKKTKRKSRKKKLGKNGLYSEEDQFIRKWWKGRTLADPGHSTETSRDAELKKHIADLRLRETQLQILLILETMALEAVATDDAKPAEDGDGSDKTKKPKKKPQDLKIMLELHLDRLCIWHAVSFEDTTASDPSKVYNNDLAGKKVESDAVRDFCTEVIIPFYASRLPDECKSITRKLGVSGSISPYPKKPQPKKAPRAEPGSAVERQPSQRHSRRTLHRVLTDEQTASQGRRPSLSRSNTVPSHPERESMEPLLPNLSASVRGGIQKAKRVENREVDLNAVARQHETKLRKVQMLMDQKKELDAAIHALRKPNRELVAKDIAEDADKRRSARKPNNPVRNPFGQGVQVAATPRGNRKKDAVIGLPPLPRSMSMHSSTQPKRSALFEGDGSPQMVVPSSTTRPSSFSGASSSRGHNSIQESPSRRPTQPLRSFDGSGAGVADSPISSGNLFRVPRRPEPRSEMAPSTPVASRHMGSSRPNVVSESLNSLVMETPPKKGPAVPVIRCDDPADSDTPVKVLATPAKVLGTPVKGSAKLNVPAPPAVPVTPEKSIYAHLGWDDDDLV</sequence>
<dbReference type="InterPro" id="IPR042511">
    <property type="entry name" value="Sld3"/>
</dbReference>
<feature type="compositionally biased region" description="Basic residues" evidence="1">
    <location>
        <begin position="571"/>
        <end position="580"/>
    </location>
</feature>
<feature type="region of interest" description="Disordered" evidence="1">
    <location>
        <begin position="685"/>
        <end position="841"/>
    </location>
</feature>
<feature type="compositionally biased region" description="Polar residues" evidence="1">
    <location>
        <begin position="258"/>
        <end position="271"/>
    </location>
</feature>
<name>A0A5N6TUN8_ASPAV</name>
<evidence type="ECO:0000313" key="4">
    <source>
        <dbReference type="Proteomes" id="UP000325780"/>
    </source>
</evidence>
<feature type="region of interest" description="Disordered" evidence="1">
    <location>
        <begin position="443"/>
        <end position="465"/>
    </location>
</feature>
<reference evidence="3 4" key="1">
    <citation type="submission" date="2019-04" db="EMBL/GenBank/DDBJ databases">
        <title>Friends and foes A comparative genomics study of 23 Aspergillus species from section Flavi.</title>
        <authorList>
            <consortium name="DOE Joint Genome Institute"/>
            <person name="Kjaerbolling I."/>
            <person name="Vesth T."/>
            <person name="Frisvad J.C."/>
            <person name="Nybo J.L."/>
            <person name="Theobald S."/>
            <person name="Kildgaard S."/>
            <person name="Isbrandt T."/>
            <person name="Kuo A."/>
            <person name="Sato A."/>
            <person name="Lyhne E.K."/>
            <person name="Kogle M.E."/>
            <person name="Wiebenga A."/>
            <person name="Kun R.S."/>
            <person name="Lubbers R.J."/>
            <person name="Makela M.R."/>
            <person name="Barry K."/>
            <person name="Chovatia M."/>
            <person name="Clum A."/>
            <person name="Daum C."/>
            <person name="Haridas S."/>
            <person name="He G."/>
            <person name="LaButti K."/>
            <person name="Lipzen A."/>
            <person name="Mondo S."/>
            <person name="Riley R."/>
            <person name="Salamov A."/>
            <person name="Simmons B.A."/>
            <person name="Magnuson J.K."/>
            <person name="Henrissat B."/>
            <person name="Mortensen U.H."/>
            <person name="Larsen T.O."/>
            <person name="Devries R.P."/>
            <person name="Grigoriev I.V."/>
            <person name="Machida M."/>
            <person name="Baker S.E."/>
            <person name="Andersen M.R."/>
        </authorList>
    </citation>
    <scope>NUCLEOTIDE SEQUENCE [LARGE SCALE GENOMIC DNA]</scope>
    <source>
        <strain evidence="3 4">IBT 18842</strain>
    </source>
</reference>
<protein>
    <submittedName>
        <fullName evidence="3">DNA replication regulator SLD3-domain-containing protein</fullName>
    </submittedName>
</protein>
<feature type="compositionally biased region" description="Polar residues" evidence="1">
    <location>
        <begin position="585"/>
        <end position="604"/>
    </location>
</feature>
<feature type="compositionally biased region" description="Low complexity" evidence="1">
    <location>
        <begin position="758"/>
        <end position="775"/>
    </location>
</feature>
<feature type="domain" description="DNA replication regulator Sld3 C-terminal" evidence="2">
    <location>
        <begin position="276"/>
        <end position="785"/>
    </location>
</feature>
<gene>
    <name evidence="3" type="ORF">BDV25DRAFT_155156</name>
</gene>
<dbReference type="AlphaFoldDB" id="A0A5N6TUN8"/>
<dbReference type="GO" id="GO:0031261">
    <property type="term" value="C:DNA replication preinitiation complex"/>
    <property type="evidence" value="ECO:0007669"/>
    <property type="project" value="TreeGrafter"/>
</dbReference>
<proteinExistence type="predicted"/>
<dbReference type="EMBL" id="ML742104">
    <property type="protein sequence ID" value="KAE8150083.1"/>
    <property type="molecule type" value="Genomic_DNA"/>
</dbReference>
<dbReference type="PANTHER" id="PTHR28067">
    <property type="entry name" value="DNA REPLICATION REGULATOR SLD3"/>
    <property type="match status" value="1"/>
</dbReference>
<feature type="compositionally biased region" description="Polar residues" evidence="1">
    <location>
        <begin position="776"/>
        <end position="791"/>
    </location>
</feature>
<feature type="region of interest" description="Disordered" evidence="1">
    <location>
        <begin position="217"/>
        <end position="271"/>
    </location>
</feature>
<dbReference type="Gene3D" id="1.20.58.2130">
    <property type="match status" value="1"/>
</dbReference>
<feature type="region of interest" description="Disordered" evidence="1">
    <location>
        <begin position="540"/>
        <end position="620"/>
    </location>
</feature>
<organism evidence="3 4">
    <name type="scientific">Aspergillus avenaceus</name>
    <dbReference type="NCBI Taxonomy" id="36643"/>
    <lineage>
        <taxon>Eukaryota</taxon>
        <taxon>Fungi</taxon>
        <taxon>Dikarya</taxon>
        <taxon>Ascomycota</taxon>
        <taxon>Pezizomycotina</taxon>
        <taxon>Eurotiomycetes</taxon>
        <taxon>Eurotiomycetidae</taxon>
        <taxon>Eurotiales</taxon>
        <taxon>Aspergillaceae</taxon>
        <taxon>Aspergillus</taxon>
        <taxon>Aspergillus subgen. Circumdati</taxon>
    </lineage>
</organism>
<dbReference type="Pfam" id="PF08639">
    <property type="entry name" value="Sld3_STD"/>
    <property type="match status" value="1"/>
</dbReference>
<evidence type="ECO:0000313" key="3">
    <source>
        <dbReference type="EMBL" id="KAE8150083.1"/>
    </source>
</evidence>
<evidence type="ECO:0000259" key="2">
    <source>
        <dbReference type="Pfam" id="PF08639"/>
    </source>
</evidence>
<evidence type="ECO:0000256" key="1">
    <source>
        <dbReference type="SAM" id="MobiDB-lite"/>
    </source>
</evidence>
<dbReference type="Proteomes" id="UP000325780">
    <property type="component" value="Unassembled WGS sequence"/>
</dbReference>
<dbReference type="GO" id="GO:0006270">
    <property type="term" value="P:DNA replication initiation"/>
    <property type="evidence" value="ECO:0007669"/>
    <property type="project" value="InterPro"/>
</dbReference>
<accession>A0A5N6TUN8</accession>
<dbReference type="PANTHER" id="PTHR28067:SF1">
    <property type="entry name" value="DNA REPLICATION REGULATOR SLD3"/>
    <property type="match status" value="1"/>
</dbReference>
<dbReference type="OrthoDB" id="15567at2759"/>